<proteinExistence type="inferred from homology"/>
<keyword evidence="3" id="KW-0862">Zinc</keyword>
<keyword evidence="7" id="KW-1185">Reference proteome</keyword>
<comment type="cofactor">
    <cofactor evidence="3">
        <name>Zn(2+)</name>
        <dbReference type="ChEBI" id="CHEBI:29105"/>
    </cofactor>
    <text evidence="3">Binds 2 Zn(2+) ions.</text>
</comment>
<keyword evidence="3" id="KW-0460">Magnesium</keyword>
<comment type="caution">
    <text evidence="6">The sequence shown here is derived from an EMBL/GenBank/DDBJ whole genome shotgun (WGS) entry which is preliminary data.</text>
</comment>
<feature type="region of interest" description="Disordered" evidence="5">
    <location>
        <begin position="414"/>
        <end position="435"/>
    </location>
</feature>
<evidence type="ECO:0000313" key="6">
    <source>
        <dbReference type="EMBL" id="RFB01754.1"/>
    </source>
</evidence>
<name>A0A371R8I2_9PROT</name>
<feature type="binding site" evidence="3">
    <location>
        <position position="319"/>
    </location>
    <ligand>
        <name>Mg(2+)</name>
        <dbReference type="ChEBI" id="CHEBI:18420"/>
    </ligand>
</feature>
<comment type="cofactor">
    <cofactor evidence="3">
        <name>Mg(2+)</name>
        <dbReference type="ChEBI" id="CHEBI:18420"/>
    </cofactor>
    <text evidence="3">Binds 1 Mg(2+) ion.</text>
</comment>
<dbReference type="GO" id="GO:0004035">
    <property type="term" value="F:alkaline phosphatase activity"/>
    <property type="evidence" value="ECO:0007669"/>
    <property type="project" value="TreeGrafter"/>
</dbReference>
<feature type="binding site" evidence="3">
    <location>
        <position position="366"/>
    </location>
    <ligand>
        <name>Zn(2+)</name>
        <dbReference type="ChEBI" id="CHEBI:29105"/>
        <label>2</label>
    </ligand>
</feature>
<sequence>MLSLLMSAALLAQPATVEPVDWEKMGEETLAAAKAQVPNNGRAKNVILFIADGMDITTVTAARILAGQKLGGPGEDHVLAMDSLPWAGLSKTYNTNAQTPDSAGTATAMMSGRKTKSGVINVDQTVPRGDCEAGKAKPLSTIMKDADAVGARIGVISTARITHATPAAVYASAANRNWESDTDLPKDANCMDIASQLIIAGARYRLDVALGGGREKFLPKSVTDPEYDDETGEREDDRDLTAEWTALAKDNRFVWNREGFEALDPEADGQVLGLFEPSHMQYSADLNEDSAGEPTLAKMTGFAIDKLSRGDEGFFLMVEGGRVDHAHHGGNAARALEDVGAFDAAIATALDKTNAEDTLIIVTADHGHTLVFQGYPQRGNPILGLVKSVTSAGEPATTLSPAADGKPYTTLAYGNGPGSPFAGSSSEGPTERPFVSDEEAQSIDYRQQSIIPSYSETHGGQDVAIFASGPQAHLLSGVVEQSFIYYVMREALTAEE</sequence>
<feature type="binding site" evidence="3">
    <location>
        <position position="165"/>
    </location>
    <ligand>
        <name>Mg(2+)</name>
        <dbReference type="ChEBI" id="CHEBI:18420"/>
    </ligand>
</feature>
<dbReference type="SUPFAM" id="SSF53649">
    <property type="entry name" value="Alkaline phosphatase-like"/>
    <property type="match status" value="1"/>
</dbReference>
<dbReference type="GO" id="GO:0046872">
    <property type="term" value="F:metal ion binding"/>
    <property type="evidence" value="ECO:0007669"/>
    <property type="project" value="UniProtKB-KW"/>
</dbReference>
<protein>
    <submittedName>
        <fullName evidence="6">Alkaline phosphatase</fullName>
    </submittedName>
</protein>
<comment type="similarity">
    <text evidence="4">Belongs to the alkaline phosphatase family.</text>
</comment>
<dbReference type="Pfam" id="PF00245">
    <property type="entry name" value="Alk_phosphatase"/>
    <property type="match status" value="1"/>
</dbReference>
<dbReference type="EMBL" id="QUQO01000002">
    <property type="protein sequence ID" value="RFB01754.1"/>
    <property type="molecule type" value="Genomic_DNA"/>
</dbReference>
<evidence type="ECO:0000313" key="7">
    <source>
        <dbReference type="Proteomes" id="UP000264589"/>
    </source>
</evidence>
<gene>
    <name evidence="6" type="ORF">DX908_15920</name>
</gene>
<dbReference type="InterPro" id="IPR001952">
    <property type="entry name" value="Alkaline_phosphatase"/>
</dbReference>
<feature type="binding site" evidence="3">
    <location>
        <position position="365"/>
    </location>
    <ligand>
        <name>Zn(2+)</name>
        <dbReference type="ChEBI" id="CHEBI:29105"/>
        <label>2</label>
    </ligand>
</feature>
<dbReference type="FunCoup" id="A0A371R8I2">
    <property type="interactions" value="250"/>
</dbReference>
<feature type="binding site" evidence="3">
    <location>
        <position position="52"/>
    </location>
    <ligand>
        <name>Mg(2+)</name>
        <dbReference type="ChEBI" id="CHEBI:18420"/>
    </ligand>
</feature>
<reference evidence="6 7" key="1">
    <citation type="submission" date="2018-08" db="EMBL/GenBank/DDBJ databases">
        <title>Parvularcula sp. SM1705, isolated from surface water of the South Sea China.</title>
        <authorList>
            <person name="Sun L."/>
        </authorList>
    </citation>
    <scope>NUCLEOTIDE SEQUENCE [LARGE SCALE GENOMIC DNA]</scope>
    <source>
        <strain evidence="6 7">SM1705</strain>
    </source>
</reference>
<feature type="binding site" evidence="3">
    <location>
        <position position="324"/>
    </location>
    <ligand>
        <name>Zn(2+)</name>
        <dbReference type="ChEBI" id="CHEBI:29105"/>
        <label>2</label>
    </ligand>
</feature>
<organism evidence="6 7">
    <name type="scientific">Parvularcula marina</name>
    <dbReference type="NCBI Taxonomy" id="2292771"/>
    <lineage>
        <taxon>Bacteria</taxon>
        <taxon>Pseudomonadati</taxon>
        <taxon>Pseudomonadota</taxon>
        <taxon>Alphaproteobacteria</taxon>
        <taxon>Parvularculales</taxon>
        <taxon>Parvularculaceae</taxon>
        <taxon>Parvularcula</taxon>
    </lineage>
</organism>
<feature type="binding site" evidence="3">
    <location>
        <position position="52"/>
    </location>
    <ligand>
        <name>Zn(2+)</name>
        <dbReference type="ChEBI" id="CHEBI:29105"/>
        <label>2</label>
    </ligand>
</feature>
<keyword evidence="3" id="KW-0479">Metal-binding</keyword>
<dbReference type="Proteomes" id="UP000264589">
    <property type="component" value="Unassembled WGS sequence"/>
</dbReference>
<evidence type="ECO:0000256" key="2">
    <source>
        <dbReference type="PIRSR" id="PIRSR601952-1"/>
    </source>
</evidence>
<dbReference type="PANTHER" id="PTHR11596">
    <property type="entry name" value="ALKALINE PHOSPHATASE"/>
    <property type="match status" value="1"/>
</dbReference>
<dbReference type="OrthoDB" id="9794455at2"/>
<evidence type="ECO:0000256" key="1">
    <source>
        <dbReference type="ARBA" id="ARBA00022553"/>
    </source>
</evidence>
<accession>A0A371R8I2</accession>
<feature type="binding site" evidence="3">
    <location>
        <position position="328"/>
    </location>
    <ligand>
        <name>Zn(2+)</name>
        <dbReference type="ChEBI" id="CHEBI:29105"/>
        <label>2</label>
    </ligand>
</feature>
<evidence type="ECO:0000256" key="3">
    <source>
        <dbReference type="PIRSR" id="PIRSR601952-2"/>
    </source>
</evidence>
<dbReference type="PRINTS" id="PR00113">
    <property type="entry name" value="ALKPHPHTASE"/>
</dbReference>
<dbReference type="RefSeq" id="WP_116393469.1">
    <property type="nucleotide sequence ID" value="NZ_QUQO01000002.1"/>
</dbReference>
<feature type="binding site" evidence="3">
    <location>
        <position position="163"/>
    </location>
    <ligand>
        <name>Mg(2+)</name>
        <dbReference type="ChEBI" id="CHEBI:18420"/>
    </ligand>
</feature>
<dbReference type="InParanoid" id="A0A371R8I2"/>
<evidence type="ECO:0000256" key="5">
    <source>
        <dbReference type="SAM" id="MobiDB-lite"/>
    </source>
</evidence>
<dbReference type="CDD" id="cd16012">
    <property type="entry name" value="ALP"/>
    <property type="match status" value="1"/>
</dbReference>
<feature type="binding site" evidence="3">
    <location>
        <position position="458"/>
    </location>
    <ligand>
        <name>Zn(2+)</name>
        <dbReference type="ChEBI" id="CHEBI:29105"/>
        <label>2</label>
    </ligand>
</feature>
<feature type="active site" description="Phosphoserine intermediate" evidence="2">
    <location>
        <position position="102"/>
    </location>
</feature>
<feature type="compositionally biased region" description="Acidic residues" evidence="5">
    <location>
        <begin position="225"/>
        <end position="234"/>
    </location>
</feature>
<feature type="region of interest" description="Disordered" evidence="5">
    <location>
        <begin position="219"/>
        <end position="238"/>
    </location>
</feature>
<dbReference type="SMART" id="SM00098">
    <property type="entry name" value="alkPPc"/>
    <property type="match status" value="1"/>
</dbReference>
<dbReference type="InterPro" id="IPR017850">
    <property type="entry name" value="Alkaline_phosphatase_core_sf"/>
</dbReference>
<dbReference type="Gene3D" id="3.40.720.10">
    <property type="entry name" value="Alkaline Phosphatase, subunit A"/>
    <property type="match status" value="1"/>
</dbReference>
<evidence type="ECO:0000256" key="4">
    <source>
        <dbReference type="RuleBase" id="RU003946"/>
    </source>
</evidence>
<keyword evidence="1" id="KW-0597">Phosphoprotein</keyword>
<dbReference type="PANTHER" id="PTHR11596:SF5">
    <property type="entry name" value="ALKALINE PHOSPHATASE"/>
    <property type="match status" value="1"/>
</dbReference>
<dbReference type="AlphaFoldDB" id="A0A371R8I2"/>